<dbReference type="Proteomes" id="UP001176883">
    <property type="component" value="Unassembled WGS sequence"/>
</dbReference>
<organism evidence="1 2">
    <name type="scientific">Flavivirga aquimarina</name>
    <dbReference type="NCBI Taxonomy" id="2027862"/>
    <lineage>
        <taxon>Bacteria</taxon>
        <taxon>Pseudomonadati</taxon>
        <taxon>Bacteroidota</taxon>
        <taxon>Flavobacteriia</taxon>
        <taxon>Flavobacteriales</taxon>
        <taxon>Flavobacteriaceae</taxon>
        <taxon>Flavivirga</taxon>
    </lineage>
</organism>
<dbReference type="RefSeq" id="WP_303276894.1">
    <property type="nucleotide sequence ID" value="NZ_JAUOEK010000068.1"/>
</dbReference>
<proteinExistence type="predicted"/>
<name>A0ABT8W822_9FLAO</name>
<comment type="caution">
    <text evidence="1">The sequence shown here is derived from an EMBL/GenBank/DDBJ whole genome shotgun (WGS) entry which is preliminary data.</text>
</comment>
<accession>A0ABT8W822</accession>
<dbReference type="EMBL" id="JAUOEK010000068">
    <property type="protein sequence ID" value="MDO5969207.1"/>
    <property type="molecule type" value="Genomic_DNA"/>
</dbReference>
<reference evidence="1" key="1">
    <citation type="submission" date="2023-07" db="EMBL/GenBank/DDBJ databases">
        <title>Two novel species in the genus Flavivirga.</title>
        <authorList>
            <person name="Kwon K."/>
        </authorList>
    </citation>
    <scope>NUCLEOTIDE SEQUENCE</scope>
    <source>
        <strain evidence="1">KCTC 52353</strain>
    </source>
</reference>
<gene>
    <name evidence="1" type="ORF">Q4Q35_05245</name>
</gene>
<evidence type="ECO:0000313" key="2">
    <source>
        <dbReference type="Proteomes" id="UP001176883"/>
    </source>
</evidence>
<sequence length="203" mass="22195">MKTKLIFTLLALTILFNCSKSDDNQDDVFEGSIEDIIAFYNEDLIDALEDLGFDINTGNAPPNLEGTFLFSPLILEASTVSGDIPGHLFSDYLATFSNQNNETLTIDYIGNHVNFSQKDEGNGAFISGSNNEFSMFLKTSSQINDSVLASATIAISGKVTEDGLEDMQMAIMMLDNKGNPDGVYIPDNTGRLLYDSDFISPKQ</sequence>
<evidence type="ECO:0000313" key="1">
    <source>
        <dbReference type="EMBL" id="MDO5969207.1"/>
    </source>
</evidence>
<protein>
    <submittedName>
        <fullName evidence="1">Uncharacterized protein</fullName>
    </submittedName>
</protein>
<keyword evidence="2" id="KW-1185">Reference proteome</keyword>